<dbReference type="InParanoid" id="A0A7J7BYU2"/>
<evidence type="ECO:0000256" key="2">
    <source>
        <dbReference type="SAM" id="Phobius"/>
    </source>
</evidence>
<keyword evidence="2" id="KW-1133">Transmembrane helix</keyword>
<dbReference type="Proteomes" id="UP000593562">
    <property type="component" value="Unassembled WGS sequence"/>
</dbReference>
<evidence type="ECO:0000259" key="3">
    <source>
        <dbReference type="Pfam" id="PF20705"/>
    </source>
</evidence>
<feature type="region of interest" description="Disordered" evidence="1">
    <location>
        <begin position="211"/>
        <end position="250"/>
    </location>
</feature>
<dbReference type="InterPro" id="IPR049224">
    <property type="entry name" value="DUF6821"/>
</dbReference>
<dbReference type="InterPro" id="IPR045883">
    <property type="entry name" value="At4g13530-like"/>
</dbReference>
<feature type="domain" description="DUF6821" evidence="3">
    <location>
        <begin position="243"/>
        <end position="347"/>
    </location>
</feature>
<reference evidence="4 5" key="1">
    <citation type="journal article" date="2020" name="Nat. Commun.">
        <title>Genome of Tripterygium wilfordii and identification of cytochrome P450 involved in triptolide biosynthesis.</title>
        <authorList>
            <person name="Tu L."/>
            <person name="Su P."/>
            <person name="Zhang Z."/>
            <person name="Gao L."/>
            <person name="Wang J."/>
            <person name="Hu T."/>
            <person name="Zhou J."/>
            <person name="Zhang Y."/>
            <person name="Zhao Y."/>
            <person name="Liu Y."/>
            <person name="Song Y."/>
            <person name="Tong Y."/>
            <person name="Lu Y."/>
            <person name="Yang J."/>
            <person name="Xu C."/>
            <person name="Jia M."/>
            <person name="Peters R.J."/>
            <person name="Huang L."/>
            <person name="Gao W."/>
        </authorList>
    </citation>
    <scope>NUCLEOTIDE SEQUENCE [LARGE SCALE GENOMIC DNA]</scope>
    <source>
        <strain evidence="5">cv. XIE 37</strain>
        <tissue evidence="4">Leaf</tissue>
    </source>
</reference>
<evidence type="ECO:0000313" key="5">
    <source>
        <dbReference type="Proteomes" id="UP000593562"/>
    </source>
</evidence>
<feature type="region of interest" description="Disordered" evidence="1">
    <location>
        <begin position="140"/>
        <end position="174"/>
    </location>
</feature>
<dbReference type="FunCoup" id="A0A7J7BYU2">
    <property type="interactions" value="1812"/>
</dbReference>
<dbReference type="AlphaFoldDB" id="A0A7J7BYU2"/>
<dbReference type="PANTHER" id="PTHR33646">
    <property type="entry name" value="GB|AAF00631.1"/>
    <property type="match status" value="1"/>
</dbReference>
<evidence type="ECO:0000313" key="4">
    <source>
        <dbReference type="EMBL" id="KAF5727080.1"/>
    </source>
</evidence>
<accession>A0A7J7BYU2</accession>
<dbReference type="OrthoDB" id="1931521at2759"/>
<protein>
    <recommendedName>
        <fullName evidence="3">DUF6821 domain-containing protein</fullName>
    </recommendedName>
</protein>
<dbReference type="Pfam" id="PF20705">
    <property type="entry name" value="DUF6821"/>
    <property type="match status" value="1"/>
</dbReference>
<proteinExistence type="predicted"/>
<keyword evidence="2" id="KW-0472">Membrane</keyword>
<feature type="transmembrane region" description="Helical" evidence="2">
    <location>
        <begin position="281"/>
        <end position="301"/>
    </location>
</feature>
<sequence length="362" mass="39686">MAGEGANELQDWELLHDSEPILVNPISLNEGSDSESDLVKSPNLAGDFRSFEGIRSDYFALDGQNIYAKAADVEADGSELGSVESDNPSWIDPVLETGYNRKLSGEFWSDSGSDRSDERKLSENELGFVEKARSQMVLEGSGEVDTNSENSGRFNVSEAKGEVGSGENAKGEVGFEGFGEIPIKDKDSGNFWSDSGGDGLVSIEFGDHTKAPKERSEMLGESDVGDGLMAASEGGNDDSDVPIDEMKDNVKPGGELEKRKVVWWKVPFEVLKYCALRISPVWTFSMAAAVMGFVILSRRLYKMKRKSRSLEIKVTMDDKKVSQFMTRAARLNEAFSVVRRVPILRPTMPAAGVNPWPAMISR</sequence>
<gene>
    <name evidence="4" type="ORF">HS088_TW22G00767</name>
</gene>
<evidence type="ECO:0000256" key="1">
    <source>
        <dbReference type="SAM" id="MobiDB-lite"/>
    </source>
</evidence>
<keyword evidence="2" id="KW-0812">Transmembrane</keyword>
<name>A0A7J7BYU2_TRIWF</name>
<dbReference type="PANTHER" id="PTHR33646:SF6">
    <property type="entry name" value="TRANSMEMBRANE PROTEIN"/>
    <property type="match status" value="1"/>
</dbReference>
<comment type="caution">
    <text evidence="4">The sequence shown here is derived from an EMBL/GenBank/DDBJ whole genome shotgun (WGS) entry which is preliminary data.</text>
</comment>
<dbReference type="EMBL" id="JAAARO010000022">
    <property type="protein sequence ID" value="KAF5727080.1"/>
    <property type="molecule type" value="Genomic_DNA"/>
</dbReference>
<keyword evidence="5" id="KW-1185">Reference proteome</keyword>
<feature type="compositionally biased region" description="Polar residues" evidence="1">
    <location>
        <begin position="144"/>
        <end position="154"/>
    </location>
</feature>
<organism evidence="4 5">
    <name type="scientific">Tripterygium wilfordii</name>
    <name type="common">Thunder God vine</name>
    <dbReference type="NCBI Taxonomy" id="458696"/>
    <lineage>
        <taxon>Eukaryota</taxon>
        <taxon>Viridiplantae</taxon>
        <taxon>Streptophyta</taxon>
        <taxon>Embryophyta</taxon>
        <taxon>Tracheophyta</taxon>
        <taxon>Spermatophyta</taxon>
        <taxon>Magnoliopsida</taxon>
        <taxon>eudicotyledons</taxon>
        <taxon>Gunneridae</taxon>
        <taxon>Pentapetalae</taxon>
        <taxon>rosids</taxon>
        <taxon>fabids</taxon>
        <taxon>Celastrales</taxon>
        <taxon>Celastraceae</taxon>
        <taxon>Tripterygium</taxon>
    </lineage>
</organism>